<protein>
    <submittedName>
        <fullName evidence="7">FUSC family protein</fullName>
    </submittedName>
</protein>
<keyword evidence="8" id="KW-1185">Reference proteome</keyword>
<evidence type="ECO:0000256" key="4">
    <source>
        <dbReference type="ARBA" id="ARBA00023136"/>
    </source>
</evidence>
<dbReference type="Pfam" id="PF13515">
    <property type="entry name" value="FUSC_2"/>
    <property type="match status" value="1"/>
</dbReference>
<evidence type="ECO:0000256" key="5">
    <source>
        <dbReference type="SAM" id="Phobius"/>
    </source>
</evidence>
<evidence type="ECO:0000313" key="8">
    <source>
        <dbReference type="Proteomes" id="UP000316801"/>
    </source>
</evidence>
<keyword evidence="4 5" id="KW-0472">Membrane</keyword>
<proteinExistence type="predicted"/>
<dbReference type="RefSeq" id="WP_143124358.1">
    <property type="nucleotide sequence ID" value="NZ_VJMG01000015.1"/>
</dbReference>
<reference evidence="7 8" key="1">
    <citation type="submission" date="2019-07" db="EMBL/GenBank/DDBJ databases">
        <title>Ln-dependent methylotrophs.</title>
        <authorList>
            <person name="Tani A."/>
        </authorList>
    </citation>
    <scope>NUCLEOTIDE SEQUENCE [LARGE SCALE GENOMIC DNA]</scope>
    <source>
        <strain evidence="7 8">SM12</strain>
    </source>
</reference>
<gene>
    <name evidence="7" type="ORF">FNA46_06775</name>
</gene>
<comment type="caution">
    <text evidence="7">The sequence shown here is derived from an EMBL/GenBank/DDBJ whole genome shotgun (WGS) entry which is preliminary data.</text>
</comment>
<name>A0A549TDU8_9HYPH</name>
<dbReference type="AlphaFoldDB" id="A0A549TDU8"/>
<evidence type="ECO:0000259" key="6">
    <source>
        <dbReference type="Pfam" id="PF13515"/>
    </source>
</evidence>
<evidence type="ECO:0000256" key="3">
    <source>
        <dbReference type="ARBA" id="ARBA00022989"/>
    </source>
</evidence>
<keyword evidence="2 5" id="KW-0812">Transmembrane</keyword>
<sequence length="163" mass="17214">MTPRDIAFVLRCSGAATLAYALAAALGLQHPVWASITGVIVSQDNLDQTRSAVIWRFAGTVVGIAVAVIAGSLIAVAGWGTAAQTGISVALCAALVRRWPDLKVAMWTAPILFFARDPNVTLLSAGYWRGSEVVLGGLTGVALHLMAEQAMTWLEQKLAARDR</sequence>
<evidence type="ECO:0000313" key="7">
    <source>
        <dbReference type="EMBL" id="TRL40248.1"/>
    </source>
</evidence>
<accession>A0A549TDU8</accession>
<feature type="domain" description="Integral membrane bound transporter" evidence="6">
    <location>
        <begin position="18"/>
        <end position="141"/>
    </location>
</feature>
<evidence type="ECO:0000256" key="1">
    <source>
        <dbReference type="ARBA" id="ARBA00004141"/>
    </source>
</evidence>
<dbReference type="EMBL" id="VJMG01000015">
    <property type="protein sequence ID" value="TRL40248.1"/>
    <property type="molecule type" value="Genomic_DNA"/>
</dbReference>
<dbReference type="GO" id="GO:0016020">
    <property type="term" value="C:membrane"/>
    <property type="evidence" value="ECO:0007669"/>
    <property type="project" value="UniProtKB-SubCell"/>
</dbReference>
<dbReference type="InterPro" id="IPR049453">
    <property type="entry name" value="Memb_transporter_dom"/>
</dbReference>
<dbReference type="Proteomes" id="UP000316801">
    <property type="component" value="Unassembled WGS sequence"/>
</dbReference>
<organism evidence="7 8">
    <name type="scientific">Rhizobium straminoryzae</name>
    <dbReference type="NCBI Taxonomy" id="1387186"/>
    <lineage>
        <taxon>Bacteria</taxon>
        <taxon>Pseudomonadati</taxon>
        <taxon>Pseudomonadota</taxon>
        <taxon>Alphaproteobacteria</taxon>
        <taxon>Hyphomicrobiales</taxon>
        <taxon>Rhizobiaceae</taxon>
        <taxon>Rhizobium/Agrobacterium group</taxon>
        <taxon>Rhizobium</taxon>
    </lineage>
</organism>
<comment type="subcellular location">
    <subcellularLocation>
        <location evidence="1">Membrane</location>
        <topology evidence="1">Multi-pass membrane protein</topology>
    </subcellularLocation>
</comment>
<evidence type="ECO:0000256" key="2">
    <source>
        <dbReference type="ARBA" id="ARBA00022692"/>
    </source>
</evidence>
<feature type="transmembrane region" description="Helical" evidence="5">
    <location>
        <begin position="53"/>
        <end position="79"/>
    </location>
</feature>
<keyword evidence="3 5" id="KW-1133">Transmembrane helix</keyword>